<dbReference type="RefSeq" id="XP_070888618.1">
    <property type="nucleotide sequence ID" value="XM_071034901.1"/>
</dbReference>
<sequence>MASDTLKMFSRGLAWFIPYLLRQGLHTFYAMYHGWTYHATSNPKHIVVIGGSFAGLELVKRLTQTIPTGYKVIWIEKNSHLNYVFAFPRFSVVQGLEGRAFIPYTGVEAGAPEGCLRKIQGVVTGVFMGEEGGKVTLQGGEEVAFEYLVLATGSTQPLPVQVSSTEREDACKELQGVQSVIEESQTIAILGGGAVGVELASDIKDFYQDKEVTLVHSRDQLLNRFGPRLQDHTLTALRNELGVRVLLGERPRLPSGGESSMTRNARLVFKDGREEAFDLVIGCTGQRPNSSILATAYPGSLCGKSSRILVQPTLQILTNNTITAFPATTHPTPNRSERVFALGDVAAHPGPLMARAGVVQSEIVVQNILSLINGQPAKKIYKPNWFIEGAIKLTLGKTHYAIYARDGGEKETGDEVMIVSKKGKVDLDVGMAWRQYGVGKEFAKAKRGDVGLSA</sequence>
<dbReference type="PANTHER" id="PTHR43735:SF5">
    <property type="entry name" value="FAD_NAD(P)-BINDING DOMAIN-CONTAINING PROTEIN"/>
    <property type="match status" value="1"/>
</dbReference>
<feature type="domain" description="FAD/NAD(P)-binding" evidence="1">
    <location>
        <begin position="45"/>
        <end position="349"/>
    </location>
</feature>
<dbReference type="PRINTS" id="PR00368">
    <property type="entry name" value="FADPNR"/>
</dbReference>
<accession>A0ABR4LZM9</accession>
<dbReference type="PANTHER" id="PTHR43735">
    <property type="entry name" value="APOPTOSIS-INDUCING FACTOR 1"/>
    <property type="match status" value="1"/>
</dbReference>
<dbReference type="PRINTS" id="PR00411">
    <property type="entry name" value="PNDRDTASEI"/>
</dbReference>
<dbReference type="EMBL" id="JBFXLQ010000009">
    <property type="protein sequence ID" value="KAL2869639.1"/>
    <property type="molecule type" value="Genomic_DNA"/>
</dbReference>
<keyword evidence="3" id="KW-1185">Reference proteome</keyword>
<dbReference type="Gene3D" id="3.50.50.100">
    <property type="match status" value="1"/>
</dbReference>
<dbReference type="InterPro" id="IPR036188">
    <property type="entry name" value="FAD/NAD-bd_sf"/>
</dbReference>
<dbReference type="SUPFAM" id="SSF51905">
    <property type="entry name" value="FAD/NAD(P)-binding domain"/>
    <property type="match status" value="1"/>
</dbReference>
<dbReference type="Proteomes" id="UP001610432">
    <property type="component" value="Unassembled WGS sequence"/>
</dbReference>
<evidence type="ECO:0000259" key="1">
    <source>
        <dbReference type="Pfam" id="PF07992"/>
    </source>
</evidence>
<name>A0ABR4LZM9_9EURO</name>
<reference evidence="2 3" key="1">
    <citation type="submission" date="2024-07" db="EMBL/GenBank/DDBJ databases">
        <title>Section-level genome sequencing and comparative genomics of Aspergillus sections Usti and Cavernicolus.</title>
        <authorList>
            <consortium name="Lawrence Berkeley National Laboratory"/>
            <person name="Nybo J.L."/>
            <person name="Vesth T.C."/>
            <person name="Theobald S."/>
            <person name="Frisvad J.C."/>
            <person name="Larsen T.O."/>
            <person name="Kjaerboelling I."/>
            <person name="Rothschild-Mancinelli K."/>
            <person name="Lyhne E.K."/>
            <person name="Kogle M.E."/>
            <person name="Barry K."/>
            <person name="Clum A."/>
            <person name="Na H."/>
            <person name="Ledsgaard L."/>
            <person name="Lin J."/>
            <person name="Lipzen A."/>
            <person name="Kuo A."/>
            <person name="Riley R."/>
            <person name="Mondo S."/>
            <person name="Labutti K."/>
            <person name="Haridas S."/>
            <person name="Pangalinan J."/>
            <person name="Salamov A.A."/>
            <person name="Simmons B.A."/>
            <person name="Magnuson J.K."/>
            <person name="Chen J."/>
            <person name="Drula E."/>
            <person name="Henrissat B."/>
            <person name="Wiebenga A."/>
            <person name="Lubbers R.J."/>
            <person name="Gomes A.C."/>
            <person name="Macurrencykelacurrency M.R."/>
            <person name="Stajich J."/>
            <person name="Grigoriev I.V."/>
            <person name="Mortensen U.H."/>
            <person name="De Vries R.P."/>
            <person name="Baker S.E."/>
            <person name="Andersen M.R."/>
        </authorList>
    </citation>
    <scope>NUCLEOTIDE SEQUENCE [LARGE SCALE GENOMIC DNA]</scope>
    <source>
        <strain evidence="2 3">CBS 449.75</strain>
    </source>
</reference>
<organism evidence="2 3">
    <name type="scientific">Aspergillus lucknowensis</name>
    <dbReference type="NCBI Taxonomy" id="176173"/>
    <lineage>
        <taxon>Eukaryota</taxon>
        <taxon>Fungi</taxon>
        <taxon>Dikarya</taxon>
        <taxon>Ascomycota</taxon>
        <taxon>Pezizomycotina</taxon>
        <taxon>Eurotiomycetes</taxon>
        <taxon>Eurotiomycetidae</taxon>
        <taxon>Eurotiales</taxon>
        <taxon>Aspergillaceae</taxon>
        <taxon>Aspergillus</taxon>
        <taxon>Aspergillus subgen. Nidulantes</taxon>
    </lineage>
</organism>
<comment type="caution">
    <text evidence="2">The sequence shown here is derived from an EMBL/GenBank/DDBJ whole genome shotgun (WGS) entry which is preliminary data.</text>
</comment>
<proteinExistence type="predicted"/>
<evidence type="ECO:0000313" key="2">
    <source>
        <dbReference type="EMBL" id="KAL2869639.1"/>
    </source>
</evidence>
<evidence type="ECO:0000313" key="3">
    <source>
        <dbReference type="Proteomes" id="UP001610432"/>
    </source>
</evidence>
<dbReference type="InterPro" id="IPR023753">
    <property type="entry name" value="FAD/NAD-binding_dom"/>
</dbReference>
<gene>
    <name evidence="2" type="ORF">BJX67DRAFT_392150</name>
</gene>
<dbReference type="Pfam" id="PF07992">
    <property type="entry name" value="Pyr_redox_2"/>
    <property type="match status" value="1"/>
</dbReference>
<dbReference type="GeneID" id="98149973"/>
<protein>
    <recommendedName>
        <fullName evidence="1">FAD/NAD(P)-binding domain-containing protein</fullName>
    </recommendedName>
</protein>